<feature type="compositionally biased region" description="Low complexity" evidence="2">
    <location>
        <begin position="1115"/>
        <end position="1129"/>
    </location>
</feature>
<feature type="region of interest" description="Disordered" evidence="2">
    <location>
        <begin position="701"/>
        <end position="727"/>
    </location>
</feature>
<feature type="coiled-coil region" evidence="1">
    <location>
        <begin position="962"/>
        <end position="1025"/>
    </location>
</feature>
<dbReference type="Proteomes" id="UP001626550">
    <property type="component" value="Unassembled WGS sequence"/>
</dbReference>
<comment type="caution">
    <text evidence="3">The sequence shown here is derived from an EMBL/GenBank/DDBJ whole genome shotgun (WGS) entry which is preliminary data.</text>
</comment>
<evidence type="ECO:0000256" key="2">
    <source>
        <dbReference type="SAM" id="MobiDB-lite"/>
    </source>
</evidence>
<feature type="coiled-coil region" evidence="1">
    <location>
        <begin position="359"/>
        <end position="611"/>
    </location>
</feature>
<feature type="compositionally biased region" description="Low complexity" evidence="2">
    <location>
        <begin position="1429"/>
        <end position="1443"/>
    </location>
</feature>
<feature type="coiled-coil region" evidence="1">
    <location>
        <begin position="818"/>
        <end position="926"/>
    </location>
</feature>
<feature type="region of interest" description="Disordered" evidence="2">
    <location>
        <begin position="1114"/>
        <end position="1146"/>
    </location>
</feature>
<feature type="compositionally biased region" description="Basic and acidic residues" evidence="2">
    <location>
        <begin position="701"/>
        <end position="713"/>
    </location>
</feature>
<accession>A0ABD2Q3L9</accession>
<name>A0ABD2Q3L9_9PLAT</name>
<keyword evidence="4" id="KW-1185">Reference proteome</keyword>
<gene>
    <name evidence="3" type="ORF">Ciccas_007593</name>
</gene>
<feature type="compositionally biased region" description="Low complexity" evidence="2">
    <location>
        <begin position="1450"/>
        <end position="1460"/>
    </location>
</feature>
<feature type="compositionally biased region" description="Polar residues" evidence="2">
    <location>
        <begin position="1401"/>
        <end position="1422"/>
    </location>
</feature>
<evidence type="ECO:0000313" key="4">
    <source>
        <dbReference type="Proteomes" id="UP001626550"/>
    </source>
</evidence>
<feature type="compositionally biased region" description="Polar residues" evidence="2">
    <location>
        <begin position="1231"/>
        <end position="1243"/>
    </location>
</feature>
<feature type="region of interest" description="Disordered" evidence="2">
    <location>
        <begin position="1220"/>
        <end position="1245"/>
    </location>
</feature>
<organism evidence="3 4">
    <name type="scientific">Cichlidogyrus casuarinus</name>
    <dbReference type="NCBI Taxonomy" id="1844966"/>
    <lineage>
        <taxon>Eukaryota</taxon>
        <taxon>Metazoa</taxon>
        <taxon>Spiralia</taxon>
        <taxon>Lophotrochozoa</taxon>
        <taxon>Platyhelminthes</taxon>
        <taxon>Monogenea</taxon>
        <taxon>Monopisthocotylea</taxon>
        <taxon>Dactylogyridea</taxon>
        <taxon>Ancyrocephalidae</taxon>
        <taxon>Cichlidogyrus</taxon>
    </lineage>
</organism>
<feature type="coiled-coil region" evidence="1">
    <location>
        <begin position="115"/>
        <end position="142"/>
    </location>
</feature>
<feature type="compositionally biased region" description="Basic and acidic residues" evidence="2">
    <location>
        <begin position="199"/>
        <end position="216"/>
    </location>
</feature>
<evidence type="ECO:0000256" key="1">
    <source>
        <dbReference type="SAM" id="Coils"/>
    </source>
</evidence>
<sequence length="1473" mass="166094">MNKAKLYFIQNLASMTPQLSEKKSVALKNLSTMSSLETLIAEVNKVLTMGATEDLKEHLTILRDKLLQSEGDKDRLESENKRLRLLSNLSSSEQYVEPAKKVIVNKTSGPTHSTIEATREAVDKAIKENELQKERFKDLDKKVRQVVREMGILMSMEKDAGWLDKYSDAKENMRELELEQSRLKKKILDLQTENVNLKTEQRKSETRQKREREKRLGSKAVSTSTKPEILVKEIGQLEDELDEVTAELSASREQASNAKMQISSLESTLSEGRADSVRKDKELYAHIANLESKNSLVTNLLEIVQERADELQQEFDKLIGMASIGSSSAEAGKASGDNVSEGSNEVFAEQNAPAELDMMEKLRSRARGLERLLNEERQRTRTAEKQLEIALQDSPKSVVTTDSELKSKEVKMLKKELDEKEELLDERDSMVRDLTNKLDHARKMNDALKTLVDKDDELIDTKSSKKDRLDSKQASIEINSIRKELESMKKESLILQEKFGNLEKLRDRLQKELKEAQEECKLREESIFEQDDEIQKKNAEIKTLKNNLENGQRELEQTKENLAEAKKREAAGTSGRLGAQIAENERIRAELNNCTHELKKLKGEHDEYVRRHSDQKETIVALKKEVTDRETLLREKDTVVLNANRQLREVKDAHATAVREFEVFKSKQKDSSSKLEEMKEEVKSKQSLLESLQKQLEEVSKQVKDKKIDESADKSGSGGHFIGSGRRSEIERLKRELQMLRKDREEVIKDAKREKLHLEKKLSQAMEKQKEAERGSMTSLNTLSLPTGDAYVRAIAAQQTNTKISLMNEHIMRQTRYAMELKVQNETLNNEVLDYQRKYISLKEQYEAEQEAWLTERVMLESMAKEQDDRRATIANIRRQLQQVSVRLAETEGLLVKEKTSLEERISKLEKENSTLKSKLITVEEQQKLPKVLQRFSASSSRGGISNNLAHAAANVSNSAATAELQRRLDISERALQKARHELSDKLELKTREHVVAIQKYELTRQEMEREIDSMREQLIDMETFRQQAELFLTRLREIEEITDREFKLWTDEREQLIVRAEDAKVSVDQWCTRLEHRQSDEAIGEIISEMDKWRSGKHKSFLKRRTTLGNHYESSLGSSVPASPASGAMQRGGIPGMAGQLSQSHRSTSMEWFNRVGLSSSLASQNFGAYKGSALSLVPNSNQQTFGSSNYSLMQINRCGRSVSPDVSIKKLTNYPDPPQAFLLRPPSRQPSTESLNSTSGDYSARSFTLPGKPVAKASAAMNQARKKFFEEEPGRGSSQDLSGHISQGIMTNSAISASDSPKDFSYSTSTMPARITSGVVFNSPSAKVASVNQHAESPLVTKGSESKQTKTSSKVILSTKSKSPSLVEKLSSKFHSSKSSSSKPPTTTSTATATVKLTRSSSSALGEASQTSTAQPQLAPQSEVRKNSTSGMNSASNSSTDNTRRSSRSGSVTSISPSIMHLRQKFANLDK</sequence>
<feature type="region of interest" description="Disordered" evidence="2">
    <location>
        <begin position="198"/>
        <end position="222"/>
    </location>
</feature>
<protein>
    <submittedName>
        <fullName evidence="3">Uncharacterized protein</fullName>
    </submittedName>
</protein>
<dbReference type="EMBL" id="JBJKFK010001187">
    <property type="protein sequence ID" value="KAL3313807.1"/>
    <property type="molecule type" value="Genomic_DNA"/>
</dbReference>
<keyword evidence="1" id="KW-0175">Coiled coil</keyword>
<feature type="coiled-coil region" evidence="1">
    <location>
        <begin position="234"/>
        <end position="321"/>
    </location>
</feature>
<feature type="compositionally biased region" description="Polar residues" evidence="2">
    <location>
        <begin position="1351"/>
        <end position="1366"/>
    </location>
</feature>
<evidence type="ECO:0000313" key="3">
    <source>
        <dbReference type="EMBL" id="KAL3313807.1"/>
    </source>
</evidence>
<proteinExistence type="predicted"/>
<feature type="compositionally biased region" description="Low complexity" evidence="2">
    <location>
        <begin position="1375"/>
        <end position="1400"/>
    </location>
</feature>
<feature type="coiled-coil region" evidence="1">
    <location>
        <begin position="59"/>
        <end position="86"/>
    </location>
</feature>
<reference evidence="3 4" key="1">
    <citation type="submission" date="2024-11" db="EMBL/GenBank/DDBJ databases">
        <title>Adaptive evolution of stress response genes in parasites aligns with host niche diversity.</title>
        <authorList>
            <person name="Hahn C."/>
            <person name="Resl P."/>
        </authorList>
    </citation>
    <scope>NUCLEOTIDE SEQUENCE [LARGE SCALE GENOMIC DNA]</scope>
    <source>
        <strain evidence="3">EGGRZ-B1_66</strain>
        <tissue evidence="3">Body</tissue>
    </source>
</reference>
<feature type="region of interest" description="Disordered" evidence="2">
    <location>
        <begin position="1332"/>
        <end position="1473"/>
    </location>
</feature>